<name>A0ABP5Y1Z9_9MICO</name>
<comment type="caution">
    <text evidence="2">The sequence shown here is derived from an EMBL/GenBank/DDBJ whole genome shotgun (WGS) entry which is preliminary data.</text>
</comment>
<gene>
    <name evidence="2" type="ORF">GCM10009858_08630</name>
</gene>
<sequence length="91" mass="10054">MRYGDVRDIAVVDDVEGKNGPGAQRVNHDCHKQKAGMPVQPAPERSEPSAAAVLGVKRAHDSWWHCPHFWVDVSRNVTYVRPTPVDCTGPP</sequence>
<evidence type="ECO:0000256" key="1">
    <source>
        <dbReference type="SAM" id="MobiDB-lite"/>
    </source>
</evidence>
<reference evidence="3" key="1">
    <citation type="journal article" date="2019" name="Int. J. Syst. Evol. Microbiol.">
        <title>The Global Catalogue of Microorganisms (GCM) 10K type strain sequencing project: providing services to taxonomists for standard genome sequencing and annotation.</title>
        <authorList>
            <consortium name="The Broad Institute Genomics Platform"/>
            <consortium name="The Broad Institute Genome Sequencing Center for Infectious Disease"/>
            <person name="Wu L."/>
            <person name="Ma J."/>
        </authorList>
    </citation>
    <scope>NUCLEOTIDE SEQUENCE [LARGE SCALE GENOMIC DNA]</scope>
    <source>
        <strain evidence="3">JCM 16259</strain>
    </source>
</reference>
<accession>A0ABP5Y1Z9</accession>
<proteinExistence type="predicted"/>
<dbReference type="Proteomes" id="UP001500730">
    <property type="component" value="Unassembled WGS sequence"/>
</dbReference>
<keyword evidence="3" id="KW-1185">Reference proteome</keyword>
<evidence type="ECO:0000313" key="3">
    <source>
        <dbReference type="Proteomes" id="UP001500730"/>
    </source>
</evidence>
<protein>
    <submittedName>
        <fullName evidence="2">Uncharacterized protein</fullName>
    </submittedName>
</protein>
<evidence type="ECO:0000313" key="2">
    <source>
        <dbReference type="EMBL" id="GAA2473550.1"/>
    </source>
</evidence>
<organism evidence="2 3">
    <name type="scientific">Terrabacter carboxydivorans</name>
    <dbReference type="NCBI Taxonomy" id="619730"/>
    <lineage>
        <taxon>Bacteria</taxon>
        <taxon>Bacillati</taxon>
        <taxon>Actinomycetota</taxon>
        <taxon>Actinomycetes</taxon>
        <taxon>Micrococcales</taxon>
        <taxon>Intrasporangiaceae</taxon>
        <taxon>Terrabacter</taxon>
    </lineage>
</organism>
<dbReference type="EMBL" id="BAAARE010000003">
    <property type="protein sequence ID" value="GAA2473550.1"/>
    <property type="molecule type" value="Genomic_DNA"/>
</dbReference>
<feature type="region of interest" description="Disordered" evidence="1">
    <location>
        <begin position="15"/>
        <end position="46"/>
    </location>
</feature>